<evidence type="ECO:0000256" key="1">
    <source>
        <dbReference type="SAM" id="MobiDB-lite"/>
    </source>
</evidence>
<feature type="compositionally biased region" description="Low complexity" evidence="1">
    <location>
        <begin position="351"/>
        <end position="368"/>
    </location>
</feature>
<evidence type="ECO:0000313" key="2">
    <source>
        <dbReference type="EMBL" id="GLC54656.1"/>
    </source>
</evidence>
<reference evidence="2 3" key="1">
    <citation type="journal article" date="2023" name="Commun. Biol.">
        <title>Reorganization of the ancestral sex-determining regions during the evolution of trioecy in Pleodorina starrii.</title>
        <authorList>
            <person name="Takahashi K."/>
            <person name="Suzuki S."/>
            <person name="Kawai-Toyooka H."/>
            <person name="Yamamoto K."/>
            <person name="Hamaji T."/>
            <person name="Ootsuki R."/>
            <person name="Yamaguchi H."/>
            <person name="Kawachi M."/>
            <person name="Higashiyama T."/>
            <person name="Nozaki H."/>
        </authorList>
    </citation>
    <scope>NUCLEOTIDE SEQUENCE [LARGE SCALE GENOMIC DNA]</scope>
    <source>
        <strain evidence="2 3">NIES-4479</strain>
    </source>
</reference>
<gene>
    <name evidence="2" type="primary">PLESTMB000660</name>
    <name evidence="2" type="ORF">PLESTB_000892100</name>
</gene>
<evidence type="ECO:0000313" key="3">
    <source>
        <dbReference type="Proteomes" id="UP001165080"/>
    </source>
</evidence>
<dbReference type="Proteomes" id="UP001165080">
    <property type="component" value="Unassembled WGS sequence"/>
</dbReference>
<name>A0A9W6BLV3_9CHLO</name>
<feature type="region of interest" description="Disordered" evidence="1">
    <location>
        <begin position="334"/>
        <end position="368"/>
    </location>
</feature>
<keyword evidence="3" id="KW-1185">Reference proteome</keyword>
<dbReference type="AlphaFoldDB" id="A0A9W6BLV3"/>
<protein>
    <submittedName>
        <fullName evidence="2">Uncharacterized protein</fullName>
    </submittedName>
</protein>
<proteinExistence type="predicted"/>
<accession>A0A9W6BLV3</accession>
<feature type="compositionally biased region" description="Gly residues" evidence="1">
    <location>
        <begin position="993"/>
        <end position="1015"/>
    </location>
</feature>
<organism evidence="2 3">
    <name type="scientific">Pleodorina starrii</name>
    <dbReference type="NCBI Taxonomy" id="330485"/>
    <lineage>
        <taxon>Eukaryota</taxon>
        <taxon>Viridiplantae</taxon>
        <taxon>Chlorophyta</taxon>
        <taxon>core chlorophytes</taxon>
        <taxon>Chlorophyceae</taxon>
        <taxon>CS clade</taxon>
        <taxon>Chlamydomonadales</taxon>
        <taxon>Volvocaceae</taxon>
        <taxon>Pleodorina</taxon>
    </lineage>
</organism>
<feature type="region of interest" description="Disordered" evidence="1">
    <location>
        <begin position="991"/>
        <end position="1015"/>
    </location>
</feature>
<dbReference type="EMBL" id="BRXU01000011">
    <property type="protein sequence ID" value="GLC54656.1"/>
    <property type="molecule type" value="Genomic_DNA"/>
</dbReference>
<sequence>MQSAKRQCLDGKGAQLQRLQAEGGNEDDAQLDLPRMNMHSVMVRAMLDGRLPELVLKEEVDLTRAIQFCLEVLGIGISSPERQSAASRALVGLCTHRKLRPAVDNVLVLRRLCRVIELTDSATALGAAVDALFAVADDSAWQSKVVREACLRCIGTLKDAAKGGNATVAAADDAAAAAATTEVPASATGTAAAAAAGDESGPQEPQGPLIPLLAAAAALLKPSALKLLNDDELVEAAGAVAACLGRCDGISGNGDSDGNGGASGSGGGGGGDAGAGVDGGSNAGAHARLVGALAAILQQRGMPHSLGARADAVAGAEGAIAVLVREIALGTTIPPLGSGGSDGQASGSGGNSSTEAAGSAAASNTPADDSAAAADAAAAAEATSGVRAVGEEGAAPVAGAAATATANQNNVPGIKVEDVGPHAQAQIRAASGRVHVLLTPTARSAFHCLTDVLEHCGRSSARPAATAAAADVAERHGAVAALLPLLRLQPPYEATRALRALLAISGGRRRQRRSPTAAAQQPGNAPGGCPVAAALEAVPDQATQQKLVAAALRAAGPLLACAKDSFVTEALMGLATTLFGGGALGVDQLQENAPALTDAAVGVLLSESPALSWRAFANYASPAAGGSGSVKTDAVSYPARHRAAAARLVCELLEWAAESVYDPVMFGAWLPVNRIARALIRGLVLTHAPPAAAAAAAPGSGASGAGGDESGGAARRAEAECLMRCLQLAEPAEVWRSYSCSDLQTAVTGFGSLLRSGGSAELALAAIGVVSLWSAASEAASGASTSGGNAAELRSLWQALLELLTRALVRATSEFTLDPPRGDGEGDRDPRRQQRRRLAVVAGIVNAAVACLRPSRAVIGRDSRRLKPCLTDRLLRPAPAGDSASGSLLGLYSSWQTGRLTRLPVHGFKYPPCQKLQLAWNFEEAPIPKALVDVCMTFASIAAESYKADLYGKHHGTVASTTARPLAAALGGAVERVSALARAVLRAAFAQQGPGGDGSRGDGSSGDGSGGDGGGADAAAALVETALRVVENAAVVLAACVPPGWSNTA</sequence>
<comment type="caution">
    <text evidence="2">The sequence shown here is derived from an EMBL/GenBank/DDBJ whole genome shotgun (WGS) entry which is preliminary data.</text>
</comment>
<feature type="compositionally biased region" description="Gly residues" evidence="1">
    <location>
        <begin position="337"/>
        <end position="350"/>
    </location>
</feature>